<feature type="transmembrane region" description="Helical" evidence="6">
    <location>
        <begin position="449"/>
        <end position="471"/>
    </location>
</feature>
<reference evidence="7" key="1">
    <citation type="submission" date="2023-11" db="EMBL/GenBank/DDBJ databases">
        <authorList>
            <person name="De Vega J J."/>
            <person name="De Vega J J."/>
        </authorList>
    </citation>
    <scope>NUCLEOTIDE SEQUENCE</scope>
</reference>
<dbReference type="Proteomes" id="UP001295794">
    <property type="component" value="Unassembled WGS sequence"/>
</dbReference>
<evidence type="ECO:0000256" key="5">
    <source>
        <dbReference type="SAM" id="MobiDB-lite"/>
    </source>
</evidence>
<dbReference type="EMBL" id="CAVNYO010000480">
    <property type="protein sequence ID" value="CAK5284460.1"/>
    <property type="molecule type" value="Genomic_DNA"/>
</dbReference>
<evidence type="ECO:0000256" key="2">
    <source>
        <dbReference type="ARBA" id="ARBA00022692"/>
    </source>
</evidence>
<keyword evidence="3 6" id="KW-1133">Transmembrane helix</keyword>
<feature type="compositionally biased region" description="Low complexity" evidence="5">
    <location>
        <begin position="82"/>
        <end position="100"/>
    </location>
</feature>
<evidence type="ECO:0000256" key="4">
    <source>
        <dbReference type="ARBA" id="ARBA00023136"/>
    </source>
</evidence>
<feature type="region of interest" description="Disordered" evidence="5">
    <location>
        <begin position="71"/>
        <end position="104"/>
    </location>
</feature>
<feature type="region of interest" description="Disordered" evidence="5">
    <location>
        <begin position="128"/>
        <end position="175"/>
    </location>
</feature>
<comment type="caution">
    <text evidence="7">The sequence shown here is derived from an EMBL/GenBank/DDBJ whole genome shotgun (WGS) entry which is preliminary data.</text>
</comment>
<gene>
    <name evidence="7" type="ORF">MYCIT1_LOCUS37720</name>
</gene>
<proteinExistence type="predicted"/>
<feature type="transmembrane region" description="Helical" evidence="6">
    <location>
        <begin position="287"/>
        <end position="310"/>
    </location>
</feature>
<organism evidence="7 8">
    <name type="scientific">Mycena citricolor</name>
    <dbReference type="NCBI Taxonomy" id="2018698"/>
    <lineage>
        <taxon>Eukaryota</taxon>
        <taxon>Fungi</taxon>
        <taxon>Dikarya</taxon>
        <taxon>Basidiomycota</taxon>
        <taxon>Agaricomycotina</taxon>
        <taxon>Agaricomycetes</taxon>
        <taxon>Agaricomycetidae</taxon>
        <taxon>Agaricales</taxon>
        <taxon>Marasmiineae</taxon>
        <taxon>Mycenaceae</taxon>
        <taxon>Mycena</taxon>
    </lineage>
</organism>
<evidence type="ECO:0000256" key="1">
    <source>
        <dbReference type="ARBA" id="ARBA00004141"/>
    </source>
</evidence>
<keyword evidence="2 6" id="KW-0812">Transmembrane</keyword>
<feature type="transmembrane region" description="Helical" evidence="6">
    <location>
        <begin position="356"/>
        <end position="378"/>
    </location>
</feature>
<protein>
    <recommendedName>
        <fullName evidence="9">Tetraspanin Tsp2</fullName>
    </recommendedName>
</protein>
<sequence>MDHTAPSRGLRRRSGGSTAYHQVRDQDDGQEDFNLAAEEDPNALDAWKATIVLVRRQTASPILPVLPRVGLGSGLSSPPRRCISPLASSSSQSKSFMSTDDLPTPGYPRDGAALVTAFSDGRQCLPIAVRGDRPYGSPPQYRDTSASSTLGDSCSDAGATDSGRGSGASPRGPMSVVSRGLGVFSRSSSRAAEGFISIPVTCESDWCGRTSPGGSDSGGYDSDCAGDPRMQTQVMDKFTHKWPGHRVGASGFSKSTDADASSALLETGHGPSASAVERHWTSFKHCLVVSVVSVFVYGSAALVCALMTWFRTWDSAAVMYVADNDVLILITLAGSILVFTALVGLAGVLLNSRPILAMYAVLLWPAFMSLVSIGYVAYKRATFSLDRKLDMSWSQYYTPLGRLLIQDALHCCGYYSPLHDATPSKRCFARTSLPGCKGKLFRFERENLATVWAVVFSLVPLHLLNIFIALLCANHVTERFGTGMMPVKYRLSGADVQAEIERLQIKYKLVERSFFDGLLPRMQCTVGTWLSIE</sequence>
<name>A0AAD2HZ53_9AGAR</name>
<evidence type="ECO:0000256" key="6">
    <source>
        <dbReference type="SAM" id="Phobius"/>
    </source>
</evidence>
<feature type="transmembrane region" description="Helical" evidence="6">
    <location>
        <begin position="326"/>
        <end position="350"/>
    </location>
</feature>
<evidence type="ECO:0000313" key="8">
    <source>
        <dbReference type="Proteomes" id="UP001295794"/>
    </source>
</evidence>
<dbReference type="Pfam" id="PF00335">
    <property type="entry name" value="Tetraspanin"/>
    <property type="match status" value="1"/>
</dbReference>
<keyword evidence="4 6" id="KW-0472">Membrane</keyword>
<evidence type="ECO:0008006" key="9">
    <source>
        <dbReference type="Google" id="ProtNLM"/>
    </source>
</evidence>
<accession>A0AAD2HZ53</accession>
<dbReference type="GO" id="GO:0016020">
    <property type="term" value="C:membrane"/>
    <property type="evidence" value="ECO:0007669"/>
    <property type="project" value="UniProtKB-SubCell"/>
</dbReference>
<evidence type="ECO:0000256" key="3">
    <source>
        <dbReference type="ARBA" id="ARBA00022989"/>
    </source>
</evidence>
<dbReference type="InterPro" id="IPR018499">
    <property type="entry name" value="Tetraspanin/Peripherin"/>
</dbReference>
<dbReference type="AlphaFoldDB" id="A0AAD2HZ53"/>
<feature type="region of interest" description="Disordered" evidence="5">
    <location>
        <begin position="1"/>
        <end position="39"/>
    </location>
</feature>
<feature type="compositionally biased region" description="Polar residues" evidence="5">
    <location>
        <begin position="142"/>
        <end position="152"/>
    </location>
</feature>
<keyword evidence="8" id="KW-1185">Reference proteome</keyword>
<comment type="subcellular location">
    <subcellularLocation>
        <location evidence="1">Membrane</location>
        <topology evidence="1">Multi-pass membrane protein</topology>
    </subcellularLocation>
</comment>
<evidence type="ECO:0000313" key="7">
    <source>
        <dbReference type="EMBL" id="CAK5284460.1"/>
    </source>
</evidence>